<feature type="transmembrane region" description="Helical" evidence="7">
    <location>
        <begin position="93"/>
        <end position="111"/>
    </location>
</feature>
<dbReference type="PANTHER" id="PTHR30106:SF2">
    <property type="entry name" value="UPF0324 INNER MEMBRANE PROTEIN YEIH"/>
    <property type="match status" value="1"/>
</dbReference>
<evidence type="ECO:0000256" key="7">
    <source>
        <dbReference type="SAM" id="Phobius"/>
    </source>
</evidence>
<comment type="subcellular location">
    <subcellularLocation>
        <location evidence="1">Cell membrane</location>
        <topology evidence="1">Multi-pass membrane protein</topology>
    </subcellularLocation>
</comment>
<feature type="transmembrane region" description="Helical" evidence="7">
    <location>
        <begin position="311"/>
        <end position="331"/>
    </location>
</feature>
<evidence type="ECO:0000313" key="9">
    <source>
        <dbReference type="Proteomes" id="UP000290657"/>
    </source>
</evidence>
<gene>
    <name evidence="8" type="ORF">CRV04_04820</name>
</gene>
<dbReference type="Pfam" id="PF03601">
    <property type="entry name" value="Cons_hypoth698"/>
    <property type="match status" value="1"/>
</dbReference>
<dbReference type="GO" id="GO:0005886">
    <property type="term" value="C:plasma membrane"/>
    <property type="evidence" value="ECO:0007669"/>
    <property type="project" value="UniProtKB-SubCell"/>
</dbReference>
<protein>
    <submittedName>
        <fullName evidence="8">YeiH family putative sulfate export transporter</fullName>
    </submittedName>
</protein>
<evidence type="ECO:0000256" key="6">
    <source>
        <dbReference type="ARBA" id="ARBA00023136"/>
    </source>
</evidence>
<name>A0A4Q0XS33_9BACT</name>
<keyword evidence="9" id="KW-1185">Reference proteome</keyword>
<evidence type="ECO:0000313" key="8">
    <source>
        <dbReference type="EMBL" id="RXJ60327.1"/>
    </source>
</evidence>
<dbReference type="EMBL" id="PDKN01000002">
    <property type="protein sequence ID" value="RXJ60327.1"/>
    <property type="molecule type" value="Genomic_DNA"/>
</dbReference>
<keyword evidence="5 7" id="KW-1133">Transmembrane helix</keyword>
<keyword evidence="3" id="KW-1003">Cell membrane</keyword>
<evidence type="ECO:0000256" key="5">
    <source>
        <dbReference type="ARBA" id="ARBA00022989"/>
    </source>
</evidence>
<feature type="transmembrane region" description="Helical" evidence="7">
    <location>
        <begin position="123"/>
        <end position="141"/>
    </location>
</feature>
<evidence type="ECO:0000256" key="4">
    <source>
        <dbReference type="ARBA" id="ARBA00022692"/>
    </source>
</evidence>
<accession>A0A4Q0XS33</accession>
<dbReference type="OrthoDB" id="9805703at2"/>
<feature type="transmembrane region" description="Helical" evidence="7">
    <location>
        <begin position="220"/>
        <end position="238"/>
    </location>
</feature>
<feature type="transmembrane region" description="Helical" evidence="7">
    <location>
        <begin position="153"/>
        <end position="174"/>
    </location>
</feature>
<dbReference type="Proteomes" id="UP000290657">
    <property type="component" value="Unassembled WGS sequence"/>
</dbReference>
<evidence type="ECO:0000256" key="2">
    <source>
        <dbReference type="ARBA" id="ARBA00007977"/>
    </source>
</evidence>
<evidence type="ECO:0000256" key="3">
    <source>
        <dbReference type="ARBA" id="ARBA00022475"/>
    </source>
</evidence>
<comment type="similarity">
    <text evidence="2">Belongs to the UPF0324 family.</text>
</comment>
<comment type="caution">
    <text evidence="8">The sequence shown here is derived from an EMBL/GenBank/DDBJ whole genome shotgun (WGS) entry which is preliminary data.</text>
</comment>
<evidence type="ECO:0000256" key="1">
    <source>
        <dbReference type="ARBA" id="ARBA00004651"/>
    </source>
</evidence>
<dbReference type="AlphaFoldDB" id="A0A4Q0XS33"/>
<proteinExistence type="inferred from homology"/>
<dbReference type="NCBIfam" id="TIGR00698">
    <property type="entry name" value="YeiH family putative sulfate export transporter"/>
    <property type="match status" value="1"/>
</dbReference>
<reference evidence="8 9" key="1">
    <citation type="submission" date="2017-10" db="EMBL/GenBank/DDBJ databases">
        <title>Genomics of the genus Arcobacter.</title>
        <authorList>
            <person name="Perez-Cataluna A."/>
            <person name="Figueras M.J."/>
        </authorList>
    </citation>
    <scope>NUCLEOTIDE SEQUENCE [LARGE SCALE GENOMIC DNA]</scope>
    <source>
        <strain evidence="8 9">CECT 8987</strain>
    </source>
</reference>
<feature type="transmembrane region" description="Helical" evidence="7">
    <location>
        <begin position="250"/>
        <end position="269"/>
    </location>
</feature>
<dbReference type="PANTHER" id="PTHR30106">
    <property type="entry name" value="INNER MEMBRANE PROTEIN YEIH-RELATED"/>
    <property type="match status" value="1"/>
</dbReference>
<feature type="transmembrane region" description="Helical" evidence="7">
    <location>
        <begin position="7"/>
        <end position="25"/>
    </location>
</feature>
<keyword evidence="4 7" id="KW-0812">Transmembrane</keyword>
<organism evidence="8 9">
    <name type="scientific">Candidatus Marinarcus aquaticus</name>
    <dbReference type="NCBI Taxonomy" id="2044504"/>
    <lineage>
        <taxon>Bacteria</taxon>
        <taxon>Pseudomonadati</taxon>
        <taxon>Campylobacterota</taxon>
        <taxon>Epsilonproteobacteria</taxon>
        <taxon>Campylobacterales</taxon>
        <taxon>Arcobacteraceae</taxon>
        <taxon>Candidatus Marinarcus</taxon>
    </lineage>
</organism>
<keyword evidence="6 7" id="KW-0472">Membrane</keyword>
<dbReference type="RefSeq" id="WP_128995676.1">
    <property type="nucleotide sequence ID" value="NZ_PDKN01000002.1"/>
</dbReference>
<dbReference type="InterPro" id="IPR004630">
    <property type="entry name" value="UPF0324_YeiH-like"/>
</dbReference>
<feature type="transmembrane region" description="Helical" evidence="7">
    <location>
        <begin position="31"/>
        <end position="49"/>
    </location>
</feature>
<sequence>MRQKQFISVVIIALLASFSIFVSHIDVIQTLSISPLIIAILLGIVLIHIMKKKWSDYLHYGMALSTKQVLRLGIVLYGFRLTVQNIFEVGLGGFMFALFIVASTFIIGYIIGIKVLNMDNEITILTAAGSSICGAAAVLATESVLKSEAYKSAVAVSTVVIFGSIAMVVYPSLYQIGWFDLDAHTFGLFLGGTLHEVAHVVAAGNAVNNEVANSAVIEKMIRVILLAPFLLVLVFVGIKQSTESEKKKVVVPWFAVIFIVVIGFNSLSIMPLKAVEYINDFDTFLLTMAMLALGLQTHVSKFTSVGIKPFILAGVLFGWLMLAGYIVVQLIV</sequence>
<dbReference type="InterPro" id="IPR018383">
    <property type="entry name" value="UPF0324_pro"/>
</dbReference>